<keyword evidence="2" id="KW-0804">Transcription</keyword>
<feature type="non-terminal residue" evidence="4">
    <location>
        <position position="268"/>
    </location>
</feature>
<dbReference type="Pfam" id="PF13656">
    <property type="entry name" value="RNA_pol_L_2"/>
    <property type="match status" value="1"/>
</dbReference>
<keyword evidence="1" id="KW-0240">DNA-directed RNA polymerase</keyword>
<name>A0A382XS55_9ZZZZ</name>
<dbReference type="GO" id="GO:0046983">
    <property type="term" value="F:protein dimerization activity"/>
    <property type="evidence" value="ECO:0007669"/>
    <property type="project" value="InterPro"/>
</dbReference>
<evidence type="ECO:0000313" key="4">
    <source>
        <dbReference type="EMBL" id="SVD73967.1"/>
    </source>
</evidence>
<reference evidence="4" key="1">
    <citation type="submission" date="2018-05" db="EMBL/GenBank/DDBJ databases">
        <authorList>
            <person name="Lanie J.A."/>
            <person name="Ng W.-L."/>
            <person name="Kazmierczak K.M."/>
            <person name="Andrzejewski T.M."/>
            <person name="Davidsen T.M."/>
            <person name="Wayne K.J."/>
            <person name="Tettelin H."/>
            <person name="Glass J.I."/>
            <person name="Rusch D."/>
            <person name="Podicherti R."/>
            <person name="Tsui H.-C.T."/>
            <person name="Winkler M.E."/>
        </authorList>
    </citation>
    <scope>NUCLEOTIDE SEQUENCE</scope>
</reference>
<gene>
    <name evidence="4" type="ORF">METZ01_LOCUS426821</name>
</gene>
<dbReference type="GO" id="GO:0000428">
    <property type="term" value="C:DNA-directed RNA polymerase complex"/>
    <property type="evidence" value="ECO:0007669"/>
    <property type="project" value="UniProtKB-KW"/>
</dbReference>
<feature type="non-terminal residue" evidence="4">
    <location>
        <position position="1"/>
    </location>
</feature>
<sequence length="268" mass="31969">ELIIKNTSKKLLDVYSDGIKILDVYSDDIKILKGEGGEIKKNILIIQLKPDEKIHMKMNSSKYSGKKSTIYRPFSVCYFKIFKIIYLKKNLKKKINLNLNIYKNDLEKFEKINNYKIYGYTSDIRDYTDPLTKFLNKDDYIIKEAYYNNKPIYSFNIEFFFKDNNDFIKKGLSLLTHDIQNFLNKKIEIIPDKNENKTILKIDDGDYGLLNLLSKEIRNNEIIKYCTYNKKHPLDDFIFLEYITSYPDKNYYNIVYNNINNIVNYINN</sequence>
<evidence type="ECO:0000256" key="2">
    <source>
        <dbReference type="ARBA" id="ARBA00023163"/>
    </source>
</evidence>
<feature type="domain" description="DNA-directed RNA polymerase RBP11-like dimerisation" evidence="3">
    <location>
        <begin position="199"/>
        <end position="266"/>
    </location>
</feature>
<accession>A0A382XS55</accession>
<dbReference type="AlphaFoldDB" id="A0A382XS55"/>
<dbReference type="SUPFAM" id="SSF55257">
    <property type="entry name" value="RBP11-like subunits of RNA polymerase"/>
    <property type="match status" value="1"/>
</dbReference>
<dbReference type="GO" id="GO:0006351">
    <property type="term" value="P:DNA-templated transcription"/>
    <property type="evidence" value="ECO:0007669"/>
    <property type="project" value="InterPro"/>
</dbReference>
<dbReference type="Gene3D" id="3.30.1360.10">
    <property type="entry name" value="RNA polymerase, RBP11-like subunit"/>
    <property type="match status" value="1"/>
</dbReference>
<evidence type="ECO:0000259" key="3">
    <source>
        <dbReference type="Pfam" id="PF13656"/>
    </source>
</evidence>
<dbReference type="EMBL" id="UINC01170095">
    <property type="protein sequence ID" value="SVD73967.1"/>
    <property type="molecule type" value="Genomic_DNA"/>
</dbReference>
<proteinExistence type="predicted"/>
<protein>
    <recommendedName>
        <fullName evidence="3">DNA-directed RNA polymerase RBP11-like dimerisation domain-containing protein</fullName>
    </recommendedName>
</protein>
<dbReference type="InterPro" id="IPR036603">
    <property type="entry name" value="RBP11-like"/>
</dbReference>
<organism evidence="4">
    <name type="scientific">marine metagenome</name>
    <dbReference type="NCBI Taxonomy" id="408172"/>
    <lineage>
        <taxon>unclassified sequences</taxon>
        <taxon>metagenomes</taxon>
        <taxon>ecological metagenomes</taxon>
    </lineage>
</organism>
<dbReference type="InterPro" id="IPR009025">
    <property type="entry name" value="RBP11-like_dimer"/>
</dbReference>
<evidence type="ECO:0000256" key="1">
    <source>
        <dbReference type="ARBA" id="ARBA00022478"/>
    </source>
</evidence>